<evidence type="ECO:0000313" key="2">
    <source>
        <dbReference type="EMBL" id="GFD18616.1"/>
    </source>
</evidence>
<name>A0A699UB74_TANCI</name>
<gene>
    <name evidence="2" type="ORF">Tci_890585</name>
</gene>
<sequence>VVDSGLGLLAQPAQGRDALGALREPRGGPDSLAFKGLLAVQPHRHVAVGRVLEPHVGLQARQHGRHVEAVVRLDVPLYQQLGLRCVHGIRWFEYPCAQSGHRAVGRRGALRCPAAVCLRGRAPPGAPSHPCGHRAAARSRWGPRAGQFRSTAWPSRRARPPAPAHSPPKRPGATPHRAASRPAPRPCRGR</sequence>
<feature type="compositionally biased region" description="Pro residues" evidence="1">
    <location>
        <begin position="160"/>
        <end position="170"/>
    </location>
</feature>
<evidence type="ECO:0000256" key="1">
    <source>
        <dbReference type="SAM" id="MobiDB-lite"/>
    </source>
</evidence>
<protein>
    <submittedName>
        <fullName evidence="2">Uncharacterized protein</fullName>
    </submittedName>
</protein>
<organism evidence="2">
    <name type="scientific">Tanacetum cinerariifolium</name>
    <name type="common">Dalmatian daisy</name>
    <name type="synonym">Chrysanthemum cinerariifolium</name>
    <dbReference type="NCBI Taxonomy" id="118510"/>
    <lineage>
        <taxon>Eukaryota</taxon>
        <taxon>Viridiplantae</taxon>
        <taxon>Streptophyta</taxon>
        <taxon>Embryophyta</taxon>
        <taxon>Tracheophyta</taxon>
        <taxon>Spermatophyta</taxon>
        <taxon>Magnoliopsida</taxon>
        <taxon>eudicotyledons</taxon>
        <taxon>Gunneridae</taxon>
        <taxon>Pentapetalae</taxon>
        <taxon>asterids</taxon>
        <taxon>campanulids</taxon>
        <taxon>Asterales</taxon>
        <taxon>Asteraceae</taxon>
        <taxon>Asteroideae</taxon>
        <taxon>Anthemideae</taxon>
        <taxon>Anthemidinae</taxon>
        <taxon>Tanacetum</taxon>
    </lineage>
</organism>
<accession>A0A699UB74</accession>
<proteinExistence type="predicted"/>
<feature type="region of interest" description="Disordered" evidence="1">
    <location>
        <begin position="123"/>
        <end position="190"/>
    </location>
</feature>
<feature type="compositionally biased region" description="Low complexity" evidence="1">
    <location>
        <begin position="171"/>
        <end position="182"/>
    </location>
</feature>
<comment type="caution">
    <text evidence="2">The sequence shown here is derived from an EMBL/GenBank/DDBJ whole genome shotgun (WGS) entry which is preliminary data.</text>
</comment>
<dbReference type="AlphaFoldDB" id="A0A699UB74"/>
<feature type="non-terminal residue" evidence="2">
    <location>
        <position position="1"/>
    </location>
</feature>
<dbReference type="EMBL" id="BKCJ011308654">
    <property type="protein sequence ID" value="GFD18616.1"/>
    <property type="molecule type" value="Genomic_DNA"/>
</dbReference>
<reference evidence="2" key="1">
    <citation type="journal article" date="2019" name="Sci. Rep.">
        <title>Draft genome of Tanacetum cinerariifolium, the natural source of mosquito coil.</title>
        <authorList>
            <person name="Yamashiro T."/>
            <person name="Shiraishi A."/>
            <person name="Satake H."/>
            <person name="Nakayama K."/>
        </authorList>
    </citation>
    <scope>NUCLEOTIDE SEQUENCE</scope>
</reference>